<evidence type="ECO:0000313" key="3">
    <source>
        <dbReference type="Proteomes" id="UP000566819"/>
    </source>
</evidence>
<evidence type="ECO:0000313" key="2">
    <source>
        <dbReference type="EMBL" id="KAF4629717.1"/>
    </source>
</evidence>
<name>A0A8H4RGN1_9HELO</name>
<reference evidence="2 3" key="1">
    <citation type="submission" date="2020-03" db="EMBL/GenBank/DDBJ databases">
        <title>Draft Genome Sequence of Cudoniella acicularis.</title>
        <authorList>
            <person name="Buettner E."/>
            <person name="Kellner H."/>
        </authorList>
    </citation>
    <scope>NUCLEOTIDE SEQUENCE [LARGE SCALE GENOMIC DNA]</scope>
    <source>
        <strain evidence="2 3">DSM 108380</strain>
    </source>
</reference>
<feature type="region of interest" description="Disordered" evidence="1">
    <location>
        <begin position="214"/>
        <end position="257"/>
    </location>
</feature>
<proteinExistence type="predicted"/>
<dbReference type="Proteomes" id="UP000566819">
    <property type="component" value="Unassembled WGS sequence"/>
</dbReference>
<evidence type="ECO:0000256" key="1">
    <source>
        <dbReference type="SAM" id="MobiDB-lite"/>
    </source>
</evidence>
<organism evidence="2 3">
    <name type="scientific">Cudoniella acicularis</name>
    <dbReference type="NCBI Taxonomy" id="354080"/>
    <lineage>
        <taxon>Eukaryota</taxon>
        <taxon>Fungi</taxon>
        <taxon>Dikarya</taxon>
        <taxon>Ascomycota</taxon>
        <taxon>Pezizomycotina</taxon>
        <taxon>Leotiomycetes</taxon>
        <taxon>Helotiales</taxon>
        <taxon>Tricladiaceae</taxon>
        <taxon>Cudoniella</taxon>
    </lineage>
</organism>
<gene>
    <name evidence="2" type="ORF">G7Y89_g8427</name>
</gene>
<dbReference type="OrthoDB" id="10376292at2759"/>
<comment type="caution">
    <text evidence="2">The sequence shown here is derived from an EMBL/GenBank/DDBJ whole genome shotgun (WGS) entry which is preliminary data.</text>
</comment>
<protein>
    <submittedName>
        <fullName evidence="2">Uncharacterized protein</fullName>
    </submittedName>
</protein>
<keyword evidence="3" id="KW-1185">Reference proteome</keyword>
<dbReference type="AlphaFoldDB" id="A0A8H4RGN1"/>
<sequence length="257" mass="28018">MSRDNCTRKNKTVILFAGLLEFAARRAIVFESRCEGLVKVDGKIPILLRLELAKYSEDTPYSAAQLMRFGGQRTDTSNVFSIADSEQEDCHSPAGDSEVTLVKPIDSTTETPGESLSANSEEARVISIDEDSYTESLATRGSEEYSLRHGQLPAVPAIPRNSGPGDDHNDETEISISQEVRLASGKTGTVLWSIFIQYLTSFVEFYSIHTTKANSDPKPHAVGFDNPGDTQTNDNFGAAQVDDSPIISAEKNPPITQ</sequence>
<accession>A0A8H4RGN1</accession>
<dbReference type="EMBL" id="JAAMPI010000637">
    <property type="protein sequence ID" value="KAF4629717.1"/>
    <property type="molecule type" value="Genomic_DNA"/>
</dbReference>